<dbReference type="OrthoDB" id="9769095at2"/>
<reference evidence="2" key="1">
    <citation type="submission" date="2019-08" db="EMBL/GenBank/DDBJ databases">
        <title>Carotenoids and Carotenoid Binding Proteins in the Halophilic Cyanobacterium Euhalothece sp. ZM00.</title>
        <authorList>
            <person name="Cho S.M."/>
            <person name="Song J.Y."/>
            <person name="Park Y.-I."/>
        </authorList>
    </citation>
    <scope>NUCLEOTIDE SEQUENCE [LARGE SCALE GENOMIC DNA]</scope>
    <source>
        <strain evidence="2">Z-M001</strain>
    </source>
</reference>
<dbReference type="InterPro" id="IPR027417">
    <property type="entry name" value="P-loop_NTPase"/>
</dbReference>
<dbReference type="PANTHER" id="PTHR43356:SF2">
    <property type="entry name" value="PHOSPHATE ACETYLTRANSFERASE"/>
    <property type="match status" value="1"/>
</dbReference>
<dbReference type="InterPro" id="IPR028979">
    <property type="entry name" value="Ser_kin/Pase_Hpr-like_N_sf"/>
</dbReference>
<dbReference type="InterPro" id="IPR050500">
    <property type="entry name" value="Phos_Acetyltrans/Butyryltrans"/>
</dbReference>
<organism evidence="2 3">
    <name type="scientific">Euhalothece natronophila Z-M001</name>
    <dbReference type="NCBI Taxonomy" id="522448"/>
    <lineage>
        <taxon>Bacteria</taxon>
        <taxon>Bacillati</taxon>
        <taxon>Cyanobacteriota</taxon>
        <taxon>Cyanophyceae</taxon>
        <taxon>Oscillatoriophycideae</taxon>
        <taxon>Chroococcales</taxon>
        <taxon>Halothecacae</taxon>
        <taxon>Halothece cluster</taxon>
        <taxon>Euhalothece</taxon>
    </lineage>
</organism>
<dbReference type="PANTHER" id="PTHR43356">
    <property type="entry name" value="PHOSPHATE ACETYLTRANSFERASE"/>
    <property type="match status" value="1"/>
</dbReference>
<dbReference type="KEGG" id="enn:FRE64_15450"/>
<proteinExistence type="predicted"/>
<accession>A0A5B8NSF5</accession>
<dbReference type="Pfam" id="PF13500">
    <property type="entry name" value="AAA_26"/>
    <property type="match status" value="1"/>
</dbReference>
<name>A0A5B8NSF5_9CHRO</name>
<protein>
    <submittedName>
        <fullName evidence="2">Phosphotransacetylase family protein</fullName>
    </submittedName>
</protein>
<keyword evidence="3" id="KW-1185">Reference proteome</keyword>
<evidence type="ECO:0000259" key="1">
    <source>
        <dbReference type="Pfam" id="PF07085"/>
    </source>
</evidence>
<dbReference type="RefSeq" id="WP_146297049.1">
    <property type="nucleotide sequence ID" value="NZ_CP042326.1"/>
</dbReference>
<sequence length="363" mass="40143">MAKSAKSLIIASLEAYSGKSAMIIGVAHQLQQKGVNLSYSKPVGNYFDQENNNLVENDVQFIAQALNLSPQQVGTPLVGLSSQSIQALLKTKQEQNYAQALKESVAQFDQSDLLLVEAPPTYEEGSLFHLSTEQMATTLDAPILMVVRYHSLLVVDQIIGAKRKLGNQLLGIAINDVPPEMETEVNDEVKPFLEAQGIPVLGILPQSSLLHSVSVRELAKELEAKVLCRRDRLDLMVEKLTIGAMNVNSALKYFRKGKNLAVVTGGDRSDLQLAALETSAHCLILTGHVPPQDFVLSRAETLEIPILAVEFDTLTTVEIVERTFKQVRIQEPIKVQFIRELMTQHFDIERLINKLELNPALTN</sequence>
<dbReference type="AlphaFoldDB" id="A0A5B8NSF5"/>
<evidence type="ECO:0000313" key="3">
    <source>
        <dbReference type="Proteomes" id="UP000318453"/>
    </source>
</evidence>
<dbReference type="Pfam" id="PF07085">
    <property type="entry name" value="DRTGG"/>
    <property type="match status" value="1"/>
</dbReference>
<dbReference type="SUPFAM" id="SSF75138">
    <property type="entry name" value="HprK N-terminal domain-like"/>
    <property type="match status" value="1"/>
</dbReference>
<evidence type="ECO:0000313" key="2">
    <source>
        <dbReference type="EMBL" id="QDZ41215.1"/>
    </source>
</evidence>
<feature type="domain" description="DRTGG" evidence="1">
    <location>
        <begin position="217"/>
        <end position="322"/>
    </location>
</feature>
<dbReference type="InterPro" id="IPR010766">
    <property type="entry name" value="DRTGG"/>
</dbReference>
<dbReference type="Gene3D" id="3.40.1390.20">
    <property type="entry name" value="HprK N-terminal domain-like"/>
    <property type="match status" value="1"/>
</dbReference>
<gene>
    <name evidence="2" type="ORF">FRE64_15450</name>
</gene>
<dbReference type="EMBL" id="CP042326">
    <property type="protein sequence ID" value="QDZ41215.1"/>
    <property type="molecule type" value="Genomic_DNA"/>
</dbReference>
<dbReference type="Proteomes" id="UP000318453">
    <property type="component" value="Chromosome"/>
</dbReference>
<dbReference type="Gene3D" id="3.40.50.300">
    <property type="entry name" value="P-loop containing nucleotide triphosphate hydrolases"/>
    <property type="match status" value="1"/>
</dbReference>
<dbReference type="SUPFAM" id="SSF52540">
    <property type="entry name" value="P-loop containing nucleoside triphosphate hydrolases"/>
    <property type="match status" value="1"/>
</dbReference>